<feature type="region of interest" description="Disordered" evidence="21">
    <location>
        <begin position="401"/>
        <end position="506"/>
    </location>
</feature>
<sequence>MPQTPHTLDLVGWLHCGLFKRICAEVGSFLKIDENQNEELEENHLCLTNPRSSLAEETQIKPSDFDYLKIIGKGSFGKVLLARHKENEQYYAVKVLQKKIILKKKEQKHIMAERSVLMKNIKHPFLVGLHFSFQTTDKLYFVLDYVNGGELFYHLQRERVFLEPRARFYAAEIASALGYLHSLHIVYRDLKPENILLDSQGHIVLTDFGLCKEGLDPNGTTTTFCGTPEYLAPEVLQKQAYDRTVDWWCLGSVLFEMLYGLPPFYSRNTAEMYNNILHKPLVLKPNVSNAGRDLLEGLLHKDRTKRLGSKDDFLEMKFHSFFSPINWDDLMAKKIIPPFIPTVTGPTDLRHFDPEFTHLPVSTSLCNTDNLHVTSSVREAAGAFPGFSYGPPADHAFQALAKAEAAETAETDGAGLPGRTVKTSSPTVMDESQEVPELPTKKARHDPEVSQEGDSRSVAANDSSDSPNRNESTATEVNSYPPSSVAHLHTMSGGPDQSNQETLSRSQGCVTENAYDHNAVTCKDLTTTTATEYTSQIYQGSNTAVTAYASQVAFPSLGQSTVYSGFPQSGQTYGLPPFGSCFTTSSVYTNIPPATAVTTTAGTHQEFSSYNSLGQSQFSQYYVPPPSYLSAGLPSSDRDGAGVVAPGYPAIKTEGSASANLPNTTDASPGVTLPTGVALPAGMALPTGARDQDEANRKNPPGKAKGKAKKSDGSQSTDNDLERIFLWDLDETIIIFHSLLTGSFAQKFGKDPATVLNLGLQMEELIFELADTHLFFNDLEECDQVHVDDVASDDNGQDLSNYNFSSDGFSGPSAGGGPGSTTAVQGGVEWMRKLAFRYRRLKEIYNGFKGNVGGLLSPMKRDLLLRLRSEIETVTDAWLSTALKSLLLIQSRGRCMNVLVTTTQLVPALAKVLLYGLGKESCFERIISRFGKKVTYVVIGDGRDEEFAAKQMELEPRHGSLRLHPSAIPSTPYLIQRSRGAADIDSGTLAVIDENSRRSVTQSHKPSIPSMAAILLLG</sequence>
<feature type="domain" description="Protein kinase" evidence="22">
    <location>
        <begin position="65"/>
        <end position="322"/>
    </location>
</feature>
<dbReference type="Gene3D" id="1.10.510.10">
    <property type="entry name" value="Transferase(Phosphotransferase) domain 1"/>
    <property type="match status" value="1"/>
</dbReference>
<feature type="domain" description="AGC-kinase C-terminal" evidence="23">
    <location>
        <begin position="323"/>
        <end position="399"/>
    </location>
</feature>
<dbReference type="GO" id="GO:0005524">
    <property type="term" value="F:ATP binding"/>
    <property type="evidence" value="ECO:0007669"/>
    <property type="project" value="UniProtKB-UniRule"/>
</dbReference>
<evidence type="ECO:0000256" key="6">
    <source>
        <dbReference type="ARBA" id="ARBA00022723"/>
    </source>
</evidence>
<dbReference type="EMBL" id="QBIY01012648">
    <property type="protein sequence ID" value="RXN20226.1"/>
    <property type="molecule type" value="Genomic_DNA"/>
</dbReference>
<comment type="similarity">
    <text evidence="1">Belongs to the protein kinase superfamily. AGC Ser/Thr protein kinase family.</text>
</comment>
<dbReference type="InterPro" id="IPR028472">
    <property type="entry name" value="EYA"/>
</dbReference>
<dbReference type="PROSITE" id="PS50011">
    <property type="entry name" value="PROTEIN_KINASE_DOM"/>
    <property type="match status" value="1"/>
</dbReference>
<evidence type="ECO:0000256" key="14">
    <source>
        <dbReference type="ARBA" id="ARBA00048679"/>
    </source>
</evidence>
<reference evidence="24 25" key="1">
    <citation type="submission" date="2018-03" db="EMBL/GenBank/DDBJ databases">
        <title>Draft genome sequence of Rohu Carp (Labeo rohita).</title>
        <authorList>
            <person name="Das P."/>
            <person name="Kushwaha B."/>
            <person name="Joshi C.G."/>
            <person name="Kumar D."/>
            <person name="Nagpure N.S."/>
            <person name="Sahoo L."/>
            <person name="Das S.P."/>
            <person name="Bit A."/>
            <person name="Patnaik S."/>
            <person name="Meher P.K."/>
            <person name="Jayasankar P."/>
            <person name="Koringa P.G."/>
            <person name="Patel N.V."/>
            <person name="Hinsu A.T."/>
            <person name="Kumar R."/>
            <person name="Pandey M."/>
            <person name="Agarwal S."/>
            <person name="Srivastava S."/>
            <person name="Singh M."/>
            <person name="Iquebal M.A."/>
            <person name="Jaiswal S."/>
            <person name="Angadi U.B."/>
            <person name="Kumar N."/>
            <person name="Raza M."/>
            <person name="Shah T.M."/>
            <person name="Rai A."/>
            <person name="Jena J.K."/>
        </authorList>
    </citation>
    <scope>NUCLEOTIDE SEQUENCE [LARGE SCALE GENOMIC DNA]</scope>
    <source>
        <strain evidence="24">DASCIFA01</strain>
        <tissue evidence="24">Testis</tissue>
    </source>
</reference>
<keyword evidence="20" id="KW-0805">Transcription regulation</keyword>
<dbReference type="EC" id="3.1.3.48" evidence="20"/>
<evidence type="ECO:0000259" key="23">
    <source>
        <dbReference type="PROSITE" id="PS51285"/>
    </source>
</evidence>
<dbReference type="Pfam" id="PF00069">
    <property type="entry name" value="Pkinase"/>
    <property type="match status" value="1"/>
</dbReference>
<evidence type="ECO:0000256" key="18">
    <source>
        <dbReference type="PIRSR" id="PIRSR628472-2"/>
    </source>
</evidence>
<evidence type="ECO:0000256" key="1">
    <source>
        <dbReference type="ARBA" id="ARBA00009903"/>
    </source>
</evidence>
<keyword evidence="5" id="KW-0808">Transferase</keyword>
<feature type="region of interest" description="Disordered" evidence="21">
    <location>
        <begin position="653"/>
        <end position="717"/>
    </location>
</feature>
<proteinExistence type="inferred from homology"/>
<evidence type="ECO:0000256" key="16">
    <source>
        <dbReference type="ARBA" id="ARBA00053420"/>
    </source>
</evidence>
<feature type="compositionally biased region" description="Polar residues" evidence="21">
    <location>
        <begin position="495"/>
        <end position="506"/>
    </location>
</feature>
<feature type="binding site" evidence="19">
    <location>
        <position position="103"/>
    </location>
    <ligand>
        <name>ATP</name>
        <dbReference type="ChEBI" id="CHEBI:30616"/>
    </ligand>
</feature>
<keyword evidence="3" id="KW-0723">Serine/threonine-protein kinase</keyword>
<dbReference type="SFLD" id="SFLDG01129">
    <property type="entry name" value="C1.5:_HAD__Beta-PGM__Phosphata"/>
    <property type="match status" value="1"/>
</dbReference>
<accession>A0A498MNH3</accession>
<evidence type="ECO:0000256" key="9">
    <source>
        <dbReference type="ARBA" id="ARBA00022801"/>
    </source>
</evidence>
<dbReference type="InterPro" id="IPR038102">
    <property type="entry name" value="EYA_dom_sf"/>
</dbReference>
<dbReference type="SFLD" id="SFLDS00003">
    <property type="entry name" value="Haloacid_Dehalogenase"/>
    <property type="match status" value="1"/>
</dbReference>
<dbReference type="Gene3D" id="3.40.50.12350">
    <property type="match status" value="1"/>
</dbReference>
<dbReference type="InterPro" id="IPR008271">
    <property type="entry name" value="Ser/Thr_kinase_AS"/>
</dbReference>
<feature type="compositionally biased region" description="Low complexity" evidence="21">
    <location>
        <begin position="401"/>
        <end position="414"/>
    </location>
</feature>
<dbReference type="GO" id="GO:0046872">
    <property type="term" value="F:metal ion binding"/>
    <property type="evidence" value="ECO:0007669"/>
    <property type="project" value="UniProtKB-KW"/>
</dbReference>
<evidence type="ECO:0000256" key="12">
    <source>
        <dbReference type="ARBA" id="ARBA00022912"/>
    </source>
</evidence>
<keyword evidence="25" id="KW-1185">Reference proteome</keyword>
<evidence type="ECO:0000259" key="22">
    <source>
        <dbReference type="PROSITE" id="PS50011"/>
    </source>
</evidence>
<keyword evidence="9 20" id="KW-0378">Hydrolase</keyword>
<evidence type="ECO:0000256" key="3">
    <source>
        <dbReference type="ARBA" id="ARBA00022527"/>
    </source>
</evidence>
<feature type="active site" description="Nucleophile" evidence="17">
    <location>
        <position position="728"/>
    </location>
</feature>
<evidence type="ECO:0000313" key="25">
    <source>
        <dbReference type="Proteomes" id="UP000290572"/>
    </source>
</evidence>
<evidence type="ECO:0000256" key="17">
    <source>
        <dbReference type="PIRSR" id="PIRSR628472-1"/>
    </source>
</evidence>
<dbReference type="SUPFAM" id="SSF56112">
    <property type="entry name" value="Protein kinase-like (PK-like)"/>
    <property type="match status" value="1"/>
</dbReference>
<evidence type="ECO:0000256" key="8">
    <source>
        <dbReference type="ARBA" id="ARBA00022777"/>
    </source>
</evidence>
<keyword evidence="6 18" id="KW-0479">Metal-binding</keyword>
<dbReference type="PROSITE" id="PS51285">
    <property type="entry name" value="AGC_KINASE_CTER"/>
    <property type="match status" value="1"/>
</dbReference>
<evidence type="ECO:0000256" key="2">
    <source>
        <dbReference type="ARBA" id="ARBA00010501"/>
    </source>
</evidence>
<evidence type="ECO:0000256" key="11">
    <source>
        <dbReference type="ARBA" id="ARBA00022842"/>
    </source>
</evidence>
<dbReference type="GO" id="GO:0045739">
    <property type="term" value="P:positive regulation of DNA repair"/>
    <property type="evidence" value="ECO:0007669"/>
    <property type="project" value="TreeGrafter"/>
</dbReference>
<dbReference type="PROSITE" id="PS00107">
    <property type="entry name" value="PROTEIN_KINASE_ATP"/>
    <property type="match status" value="1"/>
</dbReference>
<dbReference type="GO" id="GO:0004725">
    <property type="term" value="F:protein tyrosine phosphatase activity"/>
    <property type="evidence" value="ECO:0007669"/>
    <property type="project" value="UniProtKB-EC"/>
</dbReference>
<evidence type="ECO:0000256" key="15">
    <source>
        <dbReference type="ARBA" id="ARBA00051722"/>
    </source>
</evidence>
<dbReference type="Pfam" id="PF00433">
    <property type="entry name" value="Pkinase_C"/>
    <property type="match status" value="1"/>
</dbReference>
<comment type="cofactor">
    <cofactor evidence="18 20">
        <name>Mg(2+)</name>
        <dbReference type="ChEBI" id="CHEBI:18420"/>
    </cofactor>
    <text evidence="18 20">Binds 1 Mg(2+) ion per subunit.</text>
</comment>
<dbReference type="FunFam" id="3.30.200.20:FF:000030">
    <property type="entry name" value="Non-specific serine/threonine protein kinase"/>
    <property type="match status" value="1"/>
</dbReference>
<dbReference type="GO" id="GO:0030154">
    <property type="term" value="P:cell differentiation"/>
    <property type="evidence" value="ECO:0007669"/>
    <property type="project" value="TreeGrafter"/>
</dbReference>
<dbReference type="CDD" id="cd05575">
    <property type="entry name" value="STKc_SGK"/>
    <property type="match status" value="1"/>
</dbReference>
<dbReference type="SMART" id="SM00220">
    <property type="entry name" value="S_TKc"/>
    <property type="match status" value="1"/>
</dbReference>
<feature type="compositionally biased region" description="Polar residues" evidence="21">
    <location>
        <begin position="655"/>
        <end position="667"/>
    </location>
</feature>
<comment type="catalytic activity">
    <reaction evidence="15 20">
        <text>O-phospho-L-tyrosyl-[protein] + H2O = L-tyrosyl-[protein] + phosphate</text>
        <dbReference type="Rhea" id="RHEA:10684"/>
        <dbReference type="Rhea" id="RHEA-COMP:10136"/>
        <dbReference type="Rhea" id="RHEA-COMP:20101"/>
        <dbReference type="ChEBI" id="CHEBI:15377"/>
        <dbReference type="ChEBI" id="CHEBI:43474"/>
        <dbReference type="ChEBI" id="CHEBI:46858"/>
        <dbReference type="ChEBI" id="CHEBI:61978"/>
        <dbReference type="EC" id="3.1.3.48"/>
    </reaction>
</comment>
<evidence type="ECO:0000256" key="21">
    <source>
        <dbReference type="SAM" id="MobiDB-lite"/>
    </source>
</evidence>
<dbReference type="InterPro" id="IPR000961">
    <property type="entry name" value="AGC-kinase_C"/>
</dbReference>
<dbReference type="PANTHER" id="PTHR10190">
    <property type="entry name" value="EYES ABSENT"/>
    <property type="match status" value="1"/>
</dbReference>
<keyword evidence="4" id="KW-0597">Phosphoprotein</keyword>
<dbReference type="Gene3D" id="3.30.200.20">
    <property type="entry name" value="Phosphorylase Kinase, domain 1"/>
    <property type="match status" value="1"/>
</dbReference>
<dbReference type="GO" id="GO:0004674">
    <property type="term" value="F:protein serine/threonine kinase activity"/>
    <property type="evidence" value="ECO:0007669"/>
    <property type="project" value="UniProtKB-KW"/>
</dbReference>
<dbReference type="InterPro" id="IPR000719">
    <property type="entry name" value="Prot_kinase_dom"/>
</dbReference>
<organism evidence="24 25">
    <name type="scientific">Labeo rohita</name>
    <name type="common">Indian major carp</name>
    <name type="synonym">Cyprinus rohita</name>
    <dbReference type="NCBI Taxonomy" id="84645"/>
    <lineage>
        <taxon>Eukaryota</taxon>
        <taxon>Metazoa</taxon>
        <taxon>Chordata</taxon>
        <taxon>Craniata</taxon>
        <taxon>Vertebrata</taxon>
        <taxon>Euteleostomi</taxon>
        <taxon>Actinopterygii</taxon>
        <taxon>Neopterygii</taxon>
        <taxon>Teleostei</taxon>
        <taxon>Ostariophysi</taxon>
        <taxon>Cypriniformes</taxon>
        <taxon>Cyprinidae</taxon>
        <taxon>Labeoninae</taxon>
        <taxon>Labeonini</taxon>
        <taxon>Labeo</taxon>
    </lineage>
</organism>
<evidence type="ECO:0000256" key="4">
    <source>
        <dbReference type="ARBA" id="ARBA00022553"/>
    </source>
</evidence>
<gene>
    <name evidence="24" type="ORF">ROHU_025085</name>
</gene>
<evidence type="ECO:0000256" key="5">
    <source>
        <dbReference type="ARBA" id="ARBA00022679"/>
    </source>
</evidence>
<feature type="binding site" evidence="18">
    <location>
        <position position="728"/>
    </location>
    <ligand>
        <name>Mg(2+)</name>
        <dbReference type="ChEBI" id="CHEBI:18420"/>
    </ligand>
</feature>
<dbReference type="InterPro" id="IPR006545">
    <property type="entry name" value="EYA_dom"/>
</dbReference>
<dbReference type="FunFam" id="1.10.510.10:FF:000065">
    <property type="entry name" value="Non-specific serine/threonine protein kinase"/>
    <property type="match status" value="1"/>
</dbReference>
<evidence type="ECO:0000256" key="13">
    <source>
        <dbReference type="ARBA" id="ARBA00047899"/>
    </source>
</evidence>
<comment type="catalytic activity">
    <reaction evidence="13">
        <text>L-threonyl-[protein] + ATP = O-phospho-L-threonyl-[protein] + ADP + H(+)</text>
        <dbReference type="Rhea" id="RHEA:46608"/>
        <dbReference type="Rhea" id="RHEA-COMP:11060"/>
        <dbReference type="Rhea" id="RHEA-COMP:11605"/>
        <dbReference type="ChEBI" id="CHEBI:15378"/>
        <dbReference type="ChEBI" id="CHEBI:30013"/>
        <dbReference type="ChEBI" id="CHEBI:30616"/>
        <dbReference type="ChEBI" id="CHEBI:61977"/>
        <dbReference type="ChEBI" id="CHEBI:456216"/>
        <dbReference type="EC" id="2.7.11.1"/>
    </reaction>
</comment>
<dbReference type="NCBIfam" id="TIGR01658">
    <property type="entry name" value="EYA-cons_domain"/>
    <property type="match status" value="1"/>
</dbReference>
<comment type="catalytic activity">
    <reaction evidence="14">
        <text>L-seryl-[protein] + ATP = O-phospho-L-seryl-[protein] + ADP + H(+)</text>
        <dbReference type="Rhea" id="RHEA:17989"/>
        <dbReference type="Rhea" id="RHEA-COMP:9863"/>
        <dbReference type="Rhea" id="RHEA-COMP:11604"/>
        <dbReference type="ChEBI" id="CHEBI:15378"/>
        <dbReference type="ChEBI" id="CHEBI:29999"/>
        <dbReference type="ChEBI" id="CHEBI:30616"/>
        <dbReference type="ChEBI" id="CHEBI:83421"/>
        <dbReference type="ChEBI" id="CHEBI:456216"/>
        <dbReference type="EC" id="2.7.11.1"/>
    </reaction>
</comment>
<dbReference type="SMART" id="SM00133">
    <property type="entry name" value="S_TK_X"/>
    <property type="match status" value="1"/>
</dbReference>
<feature type="binding site" evidence="18">
    <location>
        <position position="941"/>
    </location>
    <ligand>
        <name>Mg(2+)</name>
        <dbReference type="ChEBI" id="CHEBI:18420"/>
    </ligand>
</feature>
<dbReference type="STRING" id="84645.A0A498MNH3"/>
<comment type="caution">
    <text evidence="24">The sequence shown here is derived from an EMBL/GenBank/DDBJ whole genome shotgun (WGS) entry which is preliminary data.</text>
</comment>
<evidence type="ECO:0000256" key="7">
    <source>
        <dbReference type="ARBA" id="ARBA00022741"/>
    </source>
</evidence>
<keyword evidence="11 18" id="KW-0460">Magnesium</keyword>
<keyword evidence="7 19" id="KW-0547">Nucleotide-binding</keyword>
<dbReference type="GO" id="GO:0106310">
    <property type="term" value="F:protein serine kinase activity"/>
    <property type="evidence" value="ECO:0007669"/>
    <property type="project" value="RHEA"/>
</dbReference>
<keyword evidence="10 19" id="KW-0067">ATP-binding</keyword>
<name>A0A498MNH3_LABRO</name>
<keyword evidence="8" id="KW-0418">Kinase</keyword>
<dbReference type="PANTHER" id="PTHR10190:SF5">
    <property type="entry name" value="EYES ABSENT HOMOLOG 3"/>
    <property type="match status" value="1"/>
</dbReference>
<dbReference type="Proteomes" id="UP000290572">
    <property type="component" value="Unassembled WGS sequence"/>
</dbReference>
<dbReference type="GO" id="GO:0005634">
    <property type="term" value="C:nucleus"/>
    <property type="evidence" value="ECO:0007669"/>
    <property type="project" value="TreeGrafter"/>
</dbReference>
<keyword evidence="20" id="KW-0804">Transcription</keyword>
<dbReference type="AlphaFoldDB" id="A0A498MNH3"/>
<evidence type="ECO:0000313" key="24">
    <source>
        <dbReference type="EMBL" id="RXN20226.1"/>
    </source>
</evidence>
<protein>
    <recommendedName>
        <fullName evidence="20">Eyes absent homolog</fullName>
        <ecNumber evidence="20">3.1.3.48</ecNumber>
    </recommendedName>
</protein>
<dbReference type="Pfam" id="PF00702">
    <property type="entry name" value="Hydrolase"/>
    <property type="match status" value="1"/>
</dbReference>
<evidence type="ECO:0000256" key="19">
    <source>
        <dbReference type="PROSITE-ProRule" id="PRU10141"/>
    </source>
</evidence>
<dbReference type="InterPro" id="IPR017892">
    <property type="entry name" value="Pkinase_C"/>
</dbReference>
<feature type="active site" description="Proton donor" evidence="17">
    <location>
        <position position="730"/>
    </location>
</feature>
<keyword evidence="12 20" id="KW-0904">Protein phosphatase</keyword>
<comment type="similarity">
    <text evidence="2 20">Belongs to the HAD-like hydrolase superfamily. EYA family.</text>
</comment>
<evidence type="ECO:0000256" key="10">
    <source>
        <dbReference type="ARBA" id="ARBA00022840"/>
    </source>
</evidence>
<feature type="compositionally biased region" description="Polar residues" evidence="21">
    <location>
        <begin position="458"/>
        <end position="482"/>
    </location>
</feature>
<dbReference type="InterPro" id="IPR017441">
    <property type="entry name" value="Protein_kinase_ATP_BS"/>
</dbReference>
<dbReference type="InterPro" id="IPR011009">
    <property type="entry name" value="Kinase-like_dom_sf"/>
</dbReference>
<comment type="function">
    <text evidence="16">Protein kinase that may play an important role in cellular stress response. May be involved in the regulation of processes such as cell survival, neuronal excitability and renal sodium excretion.</text>
</comment>
<dbReference type="PROSITE" id="PS00108">
    <property type="entry name" value="PROTEIN_KINASE_ST"/>
    <property type="match status" value="1"/>
</dbReference>
<dbReference type="GO" id="GO:2001240">
    <property type="term" value="P:negative regulation of extrinsic apoptotic signaling pathway in absence of ligand"/>
    <property type="evidence" value="ECO:0007669"/>
    <property type="project" value="TreeGrafter"/>
</dbReference>
<feature type="binding site" evidence="18">
    <location>
        <position position="730"/>
    </location>
    <ligand>
        <name>Mg(2+)</name>
        <dbReference type="ChEBI" id="CHEBI:18420"/>
    </ligand>
</feature>
<evidence type="ECO:0000256" key="20">
    <source>
        <dbReference type="RuleBase" id="RU362036"/>
    </source>
</evidence>